<dbReference type="SUPFAM" id="SSF51445">
    <property type="entry name" value="(Trans)glycosidases"/>
    <property type="match status" value="1"/>
</dbReference>
<dbReference type="OrthoDB" id="5985073at2759"/>
<accession>A0A1L7XTQ8</accession>
<dbReference type="GO" id="GO:0071966">
    <property type="term" value="P:fungal-type cell wall polysaccharide metabolic process"/>
    <property type="evidence" value="ECO:0007669"/>
    <property type="project" value="TreeGrafter"/>
</dbReference>
<dbReference type="STRING" id="576137.A0A1L7XTQ8"/>
<keyword evidence="3" id="KW-1185">Reference proteome</keyword>
<dbReference type="PANTHER" id="PTHR34154">
    <property type="entry name" value="ALKALI-SENSITIVE LINKAGE PROTEIN 1"/>
    <property type="match status" value="1"/>
</dbReference>
<dbReference type="InterPro" id="IPR017853">
    <property type="entry name" value="GH"/>
</dbReference>
<evidence type="ECO:0000313" key="3">
    <source>
        <dbReference type="Proteomes" id="UP000184330"/>
    </source>
</evidence>
<name>A0A1L7XTQ8_9HELO</name>
<evidence type="ECO:0000313" key="2">
    <source>
        <dbReference type="EMBL" id="CZR68368.1"/>
    </source>
</evidence>
<dbReference type="Pfam" id="PF11790">
    <property type="entry name" value="Glyco_hydro_cc"/>
    <property type="match status" value="1"/>
</dbReference>
<dbReference type="Proteomes" id="UP000184330">
    <property type="component" value="Unassembled WGS sequence"/>
</dbReference>
<dbReference type="InterPro" id="IPR024655">
    <property type="entry name" value="Asl1_glyco_hydro_catalytic"/>
</dbReference>
<organism evidence="2 3">
    <name type="scientific">Phialocephala subalpina</name>
    <dbReference type="NCBI Taxonomy" id="576137"/>
    <lineage>
        <taxon>Eukaryota</taxon>
        <taxon>Fungi</taxon>
        <taxon>Dikarya</taxon>
        <taxon>Ascomycota</taxon>
        <taxon>Pezizomycotina</taxon>
        <taxon>Leotiomycetes</taxon>
        <taxon>Helotiales</taxon>
        <taxon>Mollisiaceae</taxon>
        <taxon>Phialocephala</taxon>
        <taxon>Phialocephala fortinii species complex</taxon>
    </lineage>
</organism>
<protein>
    <recommendedName>
        <fullName evidence="1">Asl1-like glycosyl hydrolase catalytic domain-containing protein</fullName>
    </recommendedName>
</protein>
<dbReference type="GO" id="GO:0009277">
    <property type="term" value="C:fungal-type cell wall"/>
    <property type="evidence" value="ECO:0007669"/>
    <property type="project" value="TreeGrafter"/>
</dbReference>
<gene>
    <name evidence="2" type="ORF">PAC_18267</name>
</gene>
<dbReference type="PANTHER" id="PTHR34154:SF10">
    <property type="entry name" value="ASL1-LIKE GLYCOSYL HYDROLASE CATALYTIC DOMAIN-CONTAINING PROTEIN"/>
    <property type="match status" value="1"/>
</dbReference>
<dbReference type="AlphaFoldDB" id="A0A1L7XTQ8"/>
<dbReference type="Gene3D" id="3.20.20.80">
    <property type="entry name" value="Glycosidases"/>
    <property type="match status" value="1"/>
</dbReference>
<sequence>MGSQVSWAYNWASDMDPAFPSSLEFVPMSWGNGADHTNSWVANVNIALSRGSTHLLAFNEPDKCGGGGSCMSPQVAADAYRTYMKPFAGQAYLGAPAVSNGGSGLPWLTQFLTLCTGCHIDFIPIHWYDKATNVPYFKAYIGSAKAVAGSLNLWITEFNGSGTEAEQETFLRTVLPWLDSQTYVSHYSWFWCDPKASGAIVDGAANPTSLGKVYAYSAF</sequence>
<feature type="domain" description="Asl1-like glycosyl hydrolase catalytic" evidence="1">
    <location>
        <begin position="2"/>
        <end position="214"/>
    </location>
</feature>
<dbReference type="InterPro" id="IPR053183">
    <property type="entry name" value="ASL1"/>
</dbReference>
<reference evidence="2 3" key="1">
    <citation type="submission" date="2016-03" db="EMBL/GenBank/DDBJ databases">
        <authorList>
            <person name="Ploux O."/>
        </authorList>
    </citation>
    <scope>NUCLEOTIDE SEQUENCE [LARGE SCALE GENOMIC DNA]</scope>
    <source>
        <strain evidence="2 3">UAMH 11012</strain>
    </source>
</reference>
<proteinExistence type="predicted"/>
<evidence type="ECO:0000259" key="1">
    <source>
        <dbReference type="Pfam" id="PF11790"/>
    </source>
</evidence>
<dbReference type="EMBL" id="FJOG01000054">
    <property type="protein sequence ID" value="CZR68368.1"/>
    <property type="molecule type" value="Genomic_DNA"/>
</dbReference>